<organism evidence="1 2">
    <name type="scientific">Entomortierella chlamydospora</name>
    <dbReference type="NCBI Taxonomy" id="101097"/>
    <lineage>
        <taxon>Eukaryota</taxon>
        <taxon>Fungi</taxon>
        <taxon>Fungi incertae sedis</taxon>
        <taxon>Mucoromycota</taxon>
        <taxon>Mortierellomycotina</taxon>
        <taxon>Mortierellomycetes</taxon>
        <taxon>Mortierellales</taxon>
        <taxon>Mortierellaceae</taxon>
        <taxon>Entomortierella</taxon>
    </lineage>
</organism>
<reference evidence="1" key="1">
    <citation type="journal article" date="2020" name="Fungal Divers.">
        <title>Resolving the Mortierellaceae phylogeny through synthesis of multi-gene phylogenetics and phylogenomics.</title>
        <authorList>
            <person name="Vandepol N."/>
            <person name="Liber J."/>
            <person name="Desiro A."/>
            <person name="Na H."/>
            <person name="Kennedy M."/>
            <person name="Barry K."/>
            <person name="Grigoriev I.V."/>
            <person name="Miller A.N."/>
            <person name="O'Donnell K."/>
            <person name="Stajich J.E."/>
            <person name="Bonito G."/>
        </authorList>
    </citation>
    <scope>NUCLEOTIDE SEQUENCE</scope>
    <source>
        <strain evidence="1">NRRL 2769</strain>
    </source>
</reference>
<name>A0A9P6SUK6_9FUNG</name>
<evidence type="ECO:0000313" key="2">
    <source>
        <dbReference type="Proteomes" id="UP000703661"/>
    </source>
</evidence>
<proteinExistence type="predicted"/>
<comment type="caution">
    <text evidence="1">The sequence shown here is derived from an EMBL/GenBank/DDBJ whole genome shotgun (WGS) entry which is preliminary data.</text>
</comment>
<feature type="non-terminal residue" evidence="1">
    <location>
        <position position="1"/>
    </location>
</feature>
<dbReference type="Proteomes" id="UP000703661">
    <property type="component" value="Unassembled WGS sequence"/>
</dbReference>
<accession>A0A9P6SUK6</accession>
<dbReference type="AlphaFoldDB" id="A0A9P6SUK6"/>
<keyword evidence="2" id="KW-1185">Reference proteome</keyword>
<dbReference type="EMBL" id="JAAAID010002833">
    <property type="protein sequence ID" value="KAG0003627.1"/>
    <property type="molecule type" value="Genomic_DNA"/>
</dbReference>
<gene>
    <name evidence="1" type="ORF">BGZ80_005764</name>
</gene>
<protein>
    <submittedName>
        <fullName evidence="1">Uncharacterized protein</fullName>
    </submittedName>
</protein>
<evidence type="ECO:0000313" key="1">
    <source>
        <dbReference type="EMBL" id="KAG0003627.1"/>
    </source>
</evidence>
<sequence>AADNFFQKTDPGYFQHQSDRLATSPTASSRGFEWESVVPTNLEGIFHGRIVSNALFNGNEPPHEMFRRRAEIIGCKGAMQTTTHADKIGDETMTMDQFLDSHINKDSEFNGFPVPPFYFPYAQWSGPDIAFVVRFIGNTPDEEDIKCVVFAQLKLRGDIDSSDAEDARKSVQPKKINNHGIKLSEYCKPHKHYISLVLAYPAEIAQYFSSKPPLMGHGKDITEIALTIDTNNIRQLFAKEYVDELELLKRFGEEMEHDLEIARKR</sequence>